<protein>
    <recommendedName>
        <fullName evidence="3">CBS domain-containing protein</fullName>
    </recommendedName>
</protein>
<proteinExistence type="predicted"/>
<dbReference type="RefSeq" id="WP_066839917.1">
    <property type="nucleotide sequence ID" value="NZ_LSTQ01000022.1"/>
</dbReference>
<comment type="caution">
    <text evidence="1">The sequence shown here is derived from an EMBL/GenBank/DDBJ whole genome shotgun (WGS) entry which is preliminary data.</text>
</comment>
<dbReference type="SUPFAM" id="SSF54631">
    <property type="entry name" value="CBS-domain pair"/>
    <property type="match status" value="1"/>
</dbReference>
<dbReference type="EMBL" id="LSTQ01000022">
    <property type="protein sequence ID" value="OAH27327.1"/>
    <property type="molecule type" value="Genomic_DNA"/>
</dbReference>
<accession>A0A177IER7</accession>
<name>A0A177IER7_9CORY</name>
<dbReference type="Proteomes" id="UP000076947">
    <property type="component" value="Unassembled WGS sequence"/>
</dbReference>
<evidence type="ECO:0008006" key="3">
    <source>
        <dbReference type="Google" id="ProtNLM"/>
    </source>
</evidence>
<keyword evidence="2" id="KW-1185">Reference proteome</keyword>
<dbReference type="Gene3D" id="3.10.580.10">
    <property type="entry name" value="CBS-domain"/>
    <property type="match status" value="1"/>
</dbReference>
<evidence type="ECO:0000313" key="2">
    <source>
        <dbReference type="Proteomes" id="UP000076947"/>
    </source>
</evidence>
<dbReference type="AlphaFoldDB" id="A0A177IER7"/>
<dbReference type="OrthoDB" id="4417510at2"/>
<evidence type="ECO:0000313" key="1">
    <source>
        <dbReference type="EMBL" id="OAH27327.1"/>
    </source>
</evidence>
<organism evidence="1 2">
    <name type="scientific">Corynebacterium stationis</name>
    <dbReference type="NCBI Taxonomy" id="1705"/>
    <lineage>
        <taxon>Bacteria</taxon>
        <taxon>Bacillati</taxon>
        <taxon>Actinomycetota</taxon>
        <taxon>Actinomycetes</taxon>
        <taxon>Mycobacteriales</taxon>
        <taxon>Corynebacteriaceae</taxon>
        <taxon>Corynebacterium</taxon>
    </lineage>
</organism>
<dbReference type="InterPro" id="IPR046342">
    <property type="entry name" value="CBS_dom_sf"/>
</dbReference>
<dbReference type="STRING" id="1705.CA21670_05455"/>
<gene>
    <name evidence="1" type="ORF">AYJ05_05595</name>
</gene>
<sequence>MTSSNSDASSYQSRAIPFLAAFNDIETHLRISLDAKRSDSFWWMVDRAVDKHLLSRQQGEVLKDYGNLRNAISHGRYHEGEPIAEPHPAVIEDIEMLRGILMDPPRALSILESTDVVTLTPASEVSKALRVIRLQGFAQIPIYEDHKFIQLLTTNTISRWVAKDLADNNVLDARTIGDVLEMVKKVDDAVFLSRDITAQEAVDALINPDKNGRFPYAAIVTETGKRNERPLRIITSSDLAVLIEALNGR</sequence>
<reference evidence="2" key="1">
    <citation type="submission" date="2016-02" db="EMBL/GenBank/DDBJ databases">
        <authorList>
            <person name="Kaur G."/>
            <person name="Nair G.R."/>
            <person name="Mayilraj S."/>
        </authorList>
    </citation>
    <scope>NUCLEOTIDE SEQUENCE [LARGE SCALE GENOMIC DNA]</scope>
    <source>
        <strain evidence="2">GA-15</strain>
    </source>
</reference>